<accession>A0A1V4IW54</accession>
<dbReference type="RefSeq" id="WP_079422136.1">
    <property type="nucleotide sequence ID" value="NZ_MZGV01000005.1"/>
</dbReference>
<dbReference type="InterPro" id="IPR036514">
    <property type="entry name" value="SGNH_hydro_sf"/>
</dbReference>
<evidence type="ECO:0000313" key="1">
    <source>
        <dbReference type="EMBL" id="OPJ64129.1"/>
    </source>
</evidence>
<sequence length="188" mass="22151">MEKKTVYVIGDSVSLHYSPYLEKMIKGKYNYKRLGNNAGDSKRILQYLKDAYDEEIHWDIMLINSGLHDIRVDRITLRKQIENWEYRDNLRAICELALKMSEKVAWVNITPVSDTMYNMVGGFLRYNEDVVEFNDIAEKIMREYKIPYIDIFSFTKSLGEDIYSDQAHFKDDVRALQGAFIAGYLYNQ</sequence>
<dbReference type="Gene3D" id="3.40.50.1110">
    <property type="entry name" value="SGNH hydrolase"/>
    <property type="match status" value="1"/>
</dbReference>
<dbReference type="Proteomes" id="UP000190080">
    <property type="component" value="Unassembled WGS sequence"/>
</dbReference>
<comment type="caution">
    <text evidence="1">The sequence shown here is derived from an EMBL/GenBank/DDBJ whole genome shotgun (WGS) entry which is preliminary data.</text>
</comment>
<organism evidence="1 2">
    <name type="scientific">Clostridium oryzae</name>
    <dbReference type="NCBI Taxonomy" id="1450648"/>
    <lineage>
        <taxon>Bacteria</taxon>
        <taxon>Bacillati</taxon>
        <taxon>Bacillota</taxon>
        <taxon>Clostridia</taxon>
        <taxon>Eubacteriales</taxon>
        <taxon>Clostridiaceae</taxon>
        <taxon>Clostridium</taxon>
    </lineage>
</organism>
<dbReference type="GO" id="GO:0016787">
    <property type="term" value="F:hydrolase activity"/>
    <property type="evidence" value="ECO:0007669"/>
    <property type="project" value="UniProtKB-KW"/>
</dbReference>
<dbReference type="SUPFAM" id="SSF52266">
    <property type="entry name" value="SGNH hydrolase"/>
    <property type="match status" value="1"/>
</dbReference>
<gene>
    <name evidence="1" type="ORF">CLORY_06760</name>
</gene>
<reference evidence="1 2" key="1">
    <citation type="submission" date="2017-03" db="EMBL/GenBank/DDBJ databases">
        <title>Genome sequence of Clostridium oryzae DSM 28571.</title>
        <authorList>
            <person name="Poehlein A."/>
            <person name="Daniel R."/>
        </authorList>
    </citation>
    <scope>NUCLEOTIDE SEQUENCE [LARGE SCALE GENOMIC DNA]</scope>
    <source>
        <strain evidence="1 2">DSM 28571</strain>
    </source>
</reference>
<keyword evidence="2" id="KW-1185">Reference proteome</keyword>
<evidence type="ECO:0000313" key="2">
    <source>
        <dbReference type="Proteomes" id="UP000190080"/>
    </source>
</evidence>
<dbReference type="EMBL" id="MZGV01000005">
    <property type="protein sequence ID" value="OPJ64129.1"/>
    <property type="molecule type" value="Genomic_DNA"/>
</dbReference>
<dbReference type="OrthoDB" id="1953620at2"/>
<protein>
    <submittedName>
        <fullName evidence="1">GDSL-like lipase/acylhydrolase</fullName>
    </submittedName>
</protein>
<dbReference type="STRING" id="1450648.CLORY_06760"/>
<name>A0A1V4IW54_9CLOT</name>
<keyword evidence="1" id="KW-0378">Hydrolase</keyword>
<dbReference type="AlphaFoldDB" id="A0A1V4IW54"/>
<proteinExistence type="predicted"/>